<dbReference type="Proteomes" id="UP000186228">
    <property type="component" value="Unassembled WGS sequence"/>
</dbReference>
<dbReference type="InterPro" id="IPR036388">
    <property type="entry name" value="WH-like_DNA-bd_sf"/>
</dbReference>
<dbReference type="AlphaFoldDB" id="A0A1C3W182"/>
<evidence type="ECO:0000313" key="3">
    <source>
        <dbReference type="Proteomes" id="UP000186228"/>
    </source>
</evidence>
<name>A0A1C3W182_9HYPH</name>
<dbReference type="SUPFAM" id="SSF46785">
    <property type="entry name" value="Winged helix' DNA-binding domain"/>
    <property type="match status" value="1"/>
</dbReference>
<sequence>MTTKNDILSLLQRNPLTVSDLCEQLGVTRNAINVQVKQLEAEGLIRRSKLRQYGGLGKPAVLYEASPGSEDVASGGYRVILLSLLKVLADRKEPADLADILDQAGRQLARDAGLAKPADFQSGLQAAMAAADALGASTEAIVQPNGVLVRNYSCPLGSAVREEKCVCRALAAFFSEATGRPATEQCLRDDRLICQYLIKQAPV</sequence>
<keyword evidence="3" id="KW-1185">Reference proteome</keyword>
<gene>
    <name evidence="2" type="ORF">GA0061100_11019</name>
</gene>
<dbReference type="STRING" id="52131.GA0061100_11019"/>
<proteinExistence type="predicted"/>
<reference evidence="3" key="1">
    <citation type="submission" date="2016-08" db="EMBL/GenBank/DDBJ databases">
        <authorList>
            <person name="Varghese N."/>
            <person name="Submissions Spin"/>
        </authorList>
    </citation>
    <scope>NUCLEOTIDE SEQUENCE [LARGE SCALE GENOMIC DNA]</scope>
    <source>
        <strain evidence="3">CCBAU 57015</strain>
    </source>
</reference>
<dbReference type="InterPro" id="IPR011991">
    <property type="entry name" value="ArsR-like_HTH"/>
</dbReference>
<evidence type="ECO:0000313" key="2">
    <source>
        <dbReference type="EMBL" id="SCB33686.1"/>
    </source>
</evidence>
<organism evidence="2 3">
    <name type="scientific">Rhizobium hainanense</name>
    <dbReference type="NCBI Taxonomy" id="52131"/>
    <lineage>
        <taxon>Bacteria</taxon>
        <taxon>Pseudomonadati</taxon>
        <taxon>Pseudomonadota</taxon>
        <taxon>Alphaproteobacteria</taxon>
        <taxon>Hyphomicrobiales</taxon>
        <taxon>Rhizobiaceae</taxon>
        <taxon>Rhizobium/Agrobacterium group</taxon>
        <taxon>Rhizobium</taxon>
    </lineage>
</organism>
<dbReference type="Pfam" id="PF12802">
    <property type="entry name" value="MarR_2"/>
    <property type="match status" value="1"/>
</dbReference>
<dbReference type="GO" id="GO:0003700">
    <property type="term" value="F:DNA-binding transcription factor activity"/>
    <property type="evidence" value="ECO:0007669"/>
    <property type="project" value="InterPro"/>
</dbReference>
<dbReference type="OrthoDB" id="7004086at2"/>
<protein>
    <submittedName>
        <fullName evidence="2">Predicted transcriptional regulator, ArsR family</fullName>
    </submittedName>
</protein>
<dbReference type="RefSeq" id="WP_075855770.1">
    <property type="nucleotide sequence ID" value="NZ_FMAC01000010.1"/>
</dbReference>
<feature type="domain" description="HTH marR-type" evidence="1">
    <location>
        <begin position="6"/>
        <end position="48"/>
    </location>
</feature>
<dbReference type="CDD" id="cd00090">
    <property type="entry name" value="HTH_ARSR"/>
    <property type="match status" value="1"/>
</dbReference>
<dbReference type="EMBL" id="FMAC01000010">
    <property type="protein sequence ID" value="SCB33686.1"/>
    <property type="molecule type" value="Genomic_DNA"/>
</dbReference>
<dbReference type="Gene3D" id="1.10.10.10">
    <property type="entry name" value="Winged helix-like DNA-binding domain superfamily/Winged helix DNA-binding domain"/>
    <property type="match status" value="1"/>
</dbReference>
<evidence type="ECO:0000259" key="1">
    <source>
        <dbReference type="Pfam" id="PF12802"/>
    </source>
</evidence>
<accession>A0A1C3W182</accession>
<dbReference type="InterPro" id="IPR036390">
    <property type="entry name" value="WH_DNA-bd_sf"/>
</dbReference>
<dbReference type="InterPro" id="IPR000835">
    <property type="entry name" value="HTH_MarR-typ"/>
</dbReference>